<evidence type="ECO:0000313" key="5">
    <source>
        <dbReference type="Proteomes" id="UP000547510"/>
    </source>
</evidence>
<dbReference type="RefSeq" id="WP_184692175.1">
    <property type="nucleotide sequence ID" value="NZ_JACHJN010000005.1"/>
</dbReference>
<protein>
    <recommendedName>
        <fullName evidence="2">Anti-sigma factor antagonist</fullName>
    </recommendedName>
</protein>
<accession>A0A841CP45</accession>
<reference evidence="4 5" key="1">
    <citation type="submission" date="2020-08" db="EMBL/GenBank/DDBJ databases">
        <title>Genomic Encyclopedia of Type Strains, Phase III (KMG-III): the genomes of soil and plant-associated and newly described type strains.</title>
        <authorList>
            <person name="Whitman W."/>
        </authorList>
    </citation>
    <scope>NUCLEOTIDE SEQUENCE [LARGE SCALE GENOMIC DNA]</scope>
    <source>
        <strain evidence="4 5">CECT 8640</strain>
    </source>
</reference>
<name>A0A841CP45_9PSEU</name>
<proteinExistence type="inferred from homology"/>
<dbReference type="PROSITE" id="PS50801">
    <property type="entry name" value="STAS"/>
    <property type="match status" value="1"/>
</dbReference>
<dbReference type="Pfam" id="PF01740">
    <property type="entry name" value="STAS"/>
    <property type="match status" value="1"/>
</dbReference>
<dbReference type="InterPro" id="IPR002645">
    <property type="entry name" value="STAS_dom"/>
</dbReference>
<organism evidence="4 5">
    <name type="scientific">Saccharothrix tamanrassetensis</name>
    <dbReference type="NCBI Taxonomy" id="1051531"/>
    <lineage>
        <taxon>Bacteria</taxon>
        <taxon>Bacillati</taxon>
        <taxon>Actinomycetota</taxon>
        <taxon>Actinomycetes</taxon>
        <taxon>Pseudonocardiales</taxon>
        <taxon>Pseudonocardiaceae</taxon>
        <taxon>Saccharothrix</taxon>
    </lineage>
</organism>
<dbReference type="PANTHER" id="PTHR33495">
    <property type="entry name" value="ANTI-SIGMA FACTOR ANTAGONIST TM_1081-RELATED-RELATED"/>
    <property type="match status" value="1"/>
</dbReference>
<dbReference type="EMBL" id="JACHJN010000005">
    <property type="protein sequence ID" value="MBB5957286.1"/>
    <property type="molecule type" value="Genomic_DNA"/>
</dbReference>
<dbReference type="AlphaFoldDB" id="A0A841CP45"/>
<dbReference type="SUPFAM" id="SSF52091">
    <property type="entry name" value="SpoIIaa-like"/>
    <property type="match status" value="1"/>
</dbReference>
<dbReference type="NCBIfam" id="TIGR00377">
    <property type="entry name" value="ant_ant_sig"/>
    <property type="match status" value="1"/>
</dbReference>
<evidence type="ECO:0000256" key="2">
    <source>
        <dbReference type="RuleBase" id="RU003749"/>
    </source>
</evidence>
<dbReference type="GO" id="GO:0043856">
    <property type="term" value="F:anti-sigma factor antagonist activity"/>
    <property type="evidence" value="ECO:0007669"/>
    <property type="project" value="InterPro"/>
</dbReference>
<sequence length="132" mass="13816">MSEEPTSAPITVRADTIGDVPVLRIAGELDMQTTEVVRGELLVRLDVAGGPLVLDLTEVTFLSSSGLALLVEAAQHAERRGTAFVIAAAHRAVLRPIQATNLDEELPVYPRLDHALAALGGPTGARTSSPGD</sequence>
<gene>
    <name evidence="4" type="ORF">FHS29_003879</name>
</gene>
<comment type="similarity">
    <text evidence="1 2">Belongs to the anti-sigma-factor antagonist family.</text>
</comment>
<comment type="caution">
    <text evidence="4">The sequence shown here is derived from an EMBL/GenBank/DDBJ whole genome shotgun (WGS) entry which is preliminary data.</text>
</comment>
<evidence type="ECO:0000256" key="1">
    <source>
        <dbReference type="ARBA" id="ARBA00009013"/>
    </source>
</evidence>
<dbReference type="Gene3D" id="3.30.750.24">
    <property type="entry name" value="STAS domain"/>
    <property type="match status" value="1"/>
</dbReference>
<dbReference type="Proteomes" id="UP000547510">
    <property type="component" value="Unassembled WGS sequence"/>
</dbReference>
<evidence type="ECO:0000313" key="4">
    <source>
        <dbReference type="EMBL" id="MBB5957286.1"/>
    </source>
</evidence>
<dbReference type="PANTHER" id="PTHR33495:SF2">
    <property type="entry name" value="ANTI-SIGMA FACTOR ANTAGONIST TM_1081-RELATED"/>
    <property type="match status" value="1"/>
</dbReference>
<dbReference type="InterPro" id="IPR036513">
    <property type="entry name" value="STAS_dom_sf"/>
</dbReference>
<evidence type="ECO:0000259" key="3">
    <source>
        <dbReference type="PROSITE" id="PS50801"/>
    </source>
</evidence>
<feature type="domain" description="STAS" evidence="3">
    <location>
        <begin position="10"/>
        <end position="119"/>
    </location>
</feature>
<dbReference type="CDD" id="cd07043">
    <property type="entry name" value="STAS_anti-anti-sigma_factors"/>
    <property type="match status" value="1"/>
</dbReference>
<dbReference type="InterPro" id="IPR003658">
    <property type="entry name" value="Anti-sigma_ant"/>
</dbReference>
<keyword evidence="5" id="KW-1185">Reference proteome</keyword>